<keyword evidence="2" id="KW-0433">Leucine-rich repeat</keyword>
<dbReference type="InterPro" id="IPR001611">
    <property type="entry name" value="Leu-rich_rpt"/>
</dbReference>
<evidence type="ECO:0000259" key="8">
    <source>
        <dbReference type="PROSITE" id="PS50011"/>
    </source>
</evidence>
<dbReference type="Gene3D" id="3.80.10.10">
    <property type="entry name" value="Ribonuclease Inhibitor"/>
    <property type="match status" value="3"/>
</dbReference>
<dbReference type="SMART" id="SM00369">
    <property type="entry name" value="LRR_TYP"/>
    <property type="match status" value="7"/>
</dbReference>
<name>A0ABR4MYT2_9FUNG</name>
<dbReference type="Pfam" id="PF07714">
    <property type="entry name" value="PK_Tyr_Ser-Thr"/>
    <property type="match status" value="2"/>
</dbReference>
<feature type="compositionally biased region" description="Basic and acidic residues" evidence="7">
    <location>
        <begin position="93"/>
        <end position="104"/>
    </location>
</feature>
<dbReference type="InterPro" id="IPR051716">
    <property type="entry name" value="Plant_RL_S/T_kinase"/>
</dbReference>
<keyword evidence="6" id="KW-0067">ATP-binding</keyword>
<feature type="region of interest" description="Disordered" evidence="7">
    <location>
        <begin position="1265"/>
        <end position="1317"/>
    </location>
</feature>
<dbReference type="InterPro" id="IPR025875">
    <property type="entry name" value="Leu-rich_rpt_4"/>
</dbReference>
<feature type="region of interest" description="Disordered" evidence="7">
    <location>
        <begin position="1865"/>
        <end position="1942"/>
    </location>
</feature>
<dbReference type="EMBL" id="JADGIZ020000065">
    <property type="protein sequence ID" value="KAL2912440.1"/>
    <property type="molecule type" value="Genomic_DNA"/>
</dbReference>
<evidence type="ECO:0000256" key="6">
    <source>
        <dbReference type="ARBA" id="ARBA00022840"/>
    </source>
</evidence>
<evidence type="ECO:0000256" key="5">
    <source>
        <dbReference type="ARBA" id="ARBA00022741"/>
    </source>
</evidence>
<evidence type="ECO:0000256" key="7">
    <source>
        <dbReference type="SAM" id="MobiDB-lite"/>
    </source>
</evidence>
<feature type="domain" description="Protein kinase" evidence="8">
    <location>
        <begin position="364"/>
        <end position="624"/>
    </location>
</feature>
<keyword evidence="5" id="KW-0547">Nucleotide-binding</keyword>
<evidence type="ECO:0000313" key="9">
    <source>
        <dbReference type="EMBL" id="KAL2912440.1"/>
    </source>
</evidence>
<protein>
    <recommendedName>
        <fullName evidence="8">Protein kinase domain-containing protein</fullName>
    </recommendedName>
</protein>
<feature type="compositionally biased region" description="Low complexity" evidence="7">
    <location>
        <begin position="1985"/>
        <end position="2004"/>
    </location>
</feature>
<dbReference type="PROSITE" id="PS50011">
    <property type="entry name" value="PROTEIN_KINASE_DOM"/>
    <property type="match status" value="2"/>
</dbReference>
<feature type="compositionally biased region" description="Low complexity" evidence="7">
    <location>
        <begin position="1282"/>
        <end position="1293"/>
    </location>
</feature>
<reference evidence="9 10" key="1">
    <citation type="submission" date="2023-09" db="EMBL/GenBank/DDBJ databases">
        <title>Pangenome analysis of Batrachochytrium dendrobatidis and related Chytrids.</title>
        <authorList>
            <person name="Yacoub M.N."/>
            <person name="Stajich J.E."/>
            <person name="James T.Y."/>
        </authorList>
    </citation>
    <scope>NUCLEOTIDE SEQUENCE [LARGE SCALE GENOMIC DNA]</scope>
    <source>
        <strain evidence="9 10">JEL0888</strain>
    </source>
</reference>
<feature type="region of interest" description="Disordered" evidence="7">
    <location>
        <begin position="1978"/>
        <end position="2004"/>
    </location>
</feature>
<feature type="region of interest" description="Disordered" evidence="7">
    <location>
        <begin position="1"/>
        <end position="117"/>
    </location>
</feature>
<dbReference type="SUPFAM" id="SSF56112">
    <property type="entry name" value="Protein kinase-like (PK-like)"/>
    <property type="match status" value="2"/>
</dbReference>
<organism evidence="9 10">
    <name type="scientific">Polyrhizophydium stewartii</name>
    <dbReference type="NCBI Taxonomy" id="2732419"/>
    <lineage>
        <taxon>Eukaryota</taxon>
        <taxon>Fungi</taxon>
        <taxon>Fungi incertae sedis</taxon>
        <taxon>Chytridiomycota</taxon>
        <taxon>Chytridiomycota incertae sedis</taxon>
        <taxon>Chytridiomycetes</taxon>
        <taxon>Rhizophydiales</taxon>
        <taxon>Rhizophydiales incertae sedis</taxon>
        <taxon>Polyrhizophydium</taxon>
    </lineage>
</organism>
<evidence type="ECO:0000256" key="2">
    <source>
        <dbReference type="ARBA" id="ARBA00022614"/>
    </source>
</evidence>
<feature type="region of interest" description="Disordered" evidence="7">
    <location>
        <begin position="746"/>
        <end position="867"/>
    </location>
</feature>
<evidence type="ECO:0000313" key="10">
    <source>
        <dbReference type="Proteomes" id="UP001527925"/>
    </source>
</evidence>
<dbReference type="InterPro" id="IPR032675">
    <property type="entry name" value="LRR_dom_sf"/>
</dbReference>
<dbReference type="PANTHER" id="PTHR48053:SF126">
    <property type="entry name" value="MDIS1-INTERACTING RECEPTOR LIKE KINASE 2-LIKE ISOFORM X1"/>
    <property type="match status" value="1"/>
</dbReference>
<comment type="subcellular location">
    <subcellularLocation>
        <location evidence="1">Membrane</location>
        <topology evidence="1">Single-pass membrane protein</topology>
    </subcellularLocation>
</comment>
<sequence length="2314" mass="251024">MPSSSAVAVEHGDNPDDVQPANGQAPQHPPRPGQQPLRSEPHGDSREPAHHDLGDRQNLQPQQQQVPPPPPQQQHLNHQKQPHQAHQAQPPSKQRDGRADKPAPRESQPNRQSGQMRIHINVAIRAANACMSNTAEIEPNRLAVGLLRIRIQKLAAALHALLSAPGIDPHTPPSEAAVAAAAAAQPGGRRSWVSETAKAAAASAAVPSSIALPALEALAALLAQIARFLKRQASKTPLRQLLQHRTAAARVAMLDSQLLGLAEPLLIDLIVVDMSMRPSIQRDYDLLRDLMPLIAKAHIVQTQLVETLYDIDVVIQNQMADFPVHMHTGLWAALTSARSALATLAGRDLVPYKVWSVNPDDVEILFDQLIGHGSIGPIYKGLYNNLDVAIQMAPFVSSVEAAHTFAAEAEAWFLLRHPNVLGLWHFCVNVDLPFLVLPLLRSSISAHLRSQSKTDVAVRMGFIFGIAKGMRYLHGLPVPIVHGDLRASNVLLGYDGEVAITDVGMSLTKAHCKPSPGRQSSSIRWVAPERYRRGYKPAPPLDVFAFAMTCWEVITGRAPFFEEPEDEIVKDWIRDGERPPRVSIIPDTLWEVMQDCWQPDPEKRPTSTQILFRLSTTPISRPLVVDFPYVQPLQRALNEATGSNNAIAHTAAAIKHNTSSKNRALAAAFSKRMPTSITMASHTLCVPDTSVSRTKLLASERVKGMTIKPVAALQPPPEMVLEINPEATAALAPRLPASVVSAATTVSNVGRGPNRRPDRQGPTSSGYHSYDRTARGPRAAQYSQAKTADKLGRRAATAPSRRKTSTHVEPTESDSMPSDNEPPRKRMSLPAASKRSHNSMVSAEVATASPARQRRQTASLDAPSARKRASDTDRFLSIFSSISKRLKIRKDNFYKYSAVTTLAEWLAQVPSKRFRIGKNEKDNFTIIRLADGDVNGEIPEGIGEFTDLEWLQLSNNTMGGSIPRQIGKLSNLRGIQLHNLGLTGPIPSEIGKLTQLMELRMSKNKLTSLPPEIGNVTRLTYLYVMRELSANRISGLPPQICRLTELVKINLSQNPLNCPLPEDIGDLVSVREINMASCSLQGPLPTSLGKLVNLLKLDLRSNYISGPVPKEIAGLMDLTHLDLSLNNLEMPPPPEFRDMKLLVCYLNQRKVKPSELRGEGDKAAESEPKADGDDDAPQEAQGGERSDDGGDDDKSPRTLGAVISLCAVDKRAVVMDAAGGPPAVPAKAPLQGLAGPKSPAPAAAAAEPTAIAPMDVQVAAAAAAATPAPSPPRSSLVSVQETSVSTSARTSSVQAGTDAGTGASTPPVPEKASSEAVSLIPRPTMQQRLPQAVTACKAARACAAALVDIETNRHVVTVMRQHAADLANILANTISSRSGARFGGPEAPPSAAVATLEAITSVLGQVQRYVVRQAAKNPLRQLLQYKDASVRIASLHGQIADYLEALQIGAALDKDMMLLAMRHDQDQIPLLAPHVCNADVVQSQFVETLSDIDLSLETRLADLPERVRSVLAPGLQAAFEVVRERTGRSVAPSKLWTLEPSEIDFLSDQPIGHGSLGPIFRARHMDRDFAVQAVPLVKGQSPVDVFAAEVEAWFVLRHPNVLGVWRVCINADEPYLVTPLMLKSLSSYLQCNERIAMPTRMGFIFGIAKGMRYLHGLPVPIVHGDLRASNVLLGYDGEVAITDVGMSLTKAHCKPSPGRQSSSIRWVAPERYRRGYKPAPPLDVFAFAMTCWEVITGRAPFFEEPEDEIVKDWIRDGERPDRPAGVPDVLWDVMQDCWLPDPEKRPTFIQIVHRLSIMPTAKGLNEPATVLKHTRSASPTDSVLHLDANGDGDMSWDEMNSSFTGAPGSALAARSGNDNIAQHLRQEPKRCRRESPLPRDSVDEPPNGRPLSEGSGFESLLPASGKRASRRNSAASDARASDADSRVSDASSLPLPSSRVRKQAGTISLLESPEAHPSSSHEAIHHESERAMHVPDGARGSTLQAASGSGSSAPPLAPSPDSAAKAARAAAIRASAAIVPMEIDNTAPRSPHENIADIMLFLRLFPSIKRRFRITKDNWNKYSATMDVGDWLAIKRQAKPKLANDDKGRITVLSLTDGDITGPIPGGIMHLEELRAVHIRKNSLNCEIPPELGSLKHLISLNLSDNKLWGPIPREFGNLTTISKLVLVSNRLSGPIPPELGHLTNLTELSLSSNRFTGEIPRELGNLRNLTHLLLSSNQLTGSIPPELGNLTKLNVLYLNSNHLIGPIPLEIFHLSQLEAMYLGHNRLTGPIPRYFSNLKRLTHLCVDPAGPDLTPLPLLLFSQPLTHEPVAAM</sequence>
<gene>
    <name evidence="9" type="ORF">HK105_208084</name>
</gene>
<keyword evidence="4" id="KW-0677">Repeat</keyword>
<dbReference type="InterPro" id="IPR011009">
    <property type="entry name" value="Kinase-like_dom_sf"/>
</dbReference>
<dbReference type="InterPro" id="IPR018247">
    <property type="entry name" value="EF_Hand_1_Ca_BS"/>
</dbReference>
<evidence type="ECO:0000256" key="1">
    <source>
        <dbReference type="ARBA" id="ARBA00004167"/>
    </source>
</evidence>
<feature type="region of interest" description="Disordered" evidence="7">
    <location>
        <begin position="1814"/>
        <end position="1853"/>
    </location>
</feature>
<dbReference type="InterPro" id="IPR001245">
    <property type="entry name" value="Ser-Thr/Tyr_kinase_cat_dom"/>
</dbReference>
<feature type="compositionally biased region" description="Basic and acidic residues" evidence="7">
    <location>
        <begin position="1865"/>
        <end position="1882"/>
    </location>
</feature>
<feature type="compositionally biased region" description="Basic and acidic residues" evidence="7">
    <location>
        <begin position="39"/>
        <end position="55"/>
    </location>
</feature>
<dbReference type="PROSITE" id="PS00018">
    <property type="entry name" value="EF_HAND_1"/>
    <property type="match status" value="1"/>
</dbReference>
<evidence type="ECO:0000256" key="4">
    <source>
        <dbReference type="ARBA" id="ARBA00022737"/>
    </source>
</evidence>
<feature type="domain" description="Protein kinase" evidence="8">
    <location>
        <begin position="1545"/>
        <end position="1801"/>
    </location>
</feature>
<dbReference type="Gene3D" id="1.10.510.10">
    <property type="entry name" value="Transferase(Phosphotransferase) domain 1"/>
    <property type="match status" value="2"/>
</dbReference>
<accession>A0ABR4MYT2</accession>
<comment type="caution">
    <text evidence="9">The sequence shown here is derived from an EMBL/GenBank/DDBJ whole genome shotgun (WGS) entry which is preliminary data.</text>
</comment>
<feature type="compositionally biased region" description="Basic and acidic residues" evidence="7">
    <location>
        <begin position="1154"/>
        <end position="1171"/>
    </location>
</feature>
<keyword evidence="3" id="KW-0732">Signal</keyword>
<dbReference type="Pfam" id="PF00560">
    <property type="entry name" value="LRR_1"/>
    <property type="match status" value="2"/>
</dbReference>
<feature type="compositionally biased region" description="Low complexity" evidence="7">
    <location>
        <begin position="1903"/>
        <end position="1918"/>
    </location>
</feature>
<evidence type="ECO:0000256" key="3">
    <source>
        <dbReference type="ARBA" id="ARBA00022729"/>
    </source>
</evidence>
<dbReference type="InterPro" id="IPR008266">
    <property type="entry name" value="Tyr_kinase_AS"/>
</dbReference>
<feature type="region of interest" description="Disordered" evidence="7">
    <location>
        <begin position="1154"/>
        <end position="1197"/>
    </location>
</feature>
<dbReference type="Pfam" id="PF12799">
    <property type="entry name" value="LRR_4"/>
    <property type="match status" value="1"/>
</dbReference>
<dbReference type="InterPro" id="IPR000719">
    <property type="entry name" value="Prot_kinase_dom"/>
</dbReference>
<dbReference type="Proteomes" id="UP001527925">
    <property type="component" value="Unassembled WGS sequence"/>
</dbReference>
<dbReference type="SUPFAM" id="SSF52058">
    <property type="entry name" value="L domain-like"/>
    <property type="match status" value="2"/>
</dbReference>
<dbReference type="InterPro" id="IPR003591">
    <property type="entry name" value="Leu-rich_rpt_typical-subtyp"/>
</dbReference>
<proteinExistence type="predicted"/>
<feature type="compositionally biased region" description="Basic and acidic residues" evidence="7">
    <location>
        <begin position="1182"/>
        <end position="1196"/>
    </location>
</feature>
<dbReference type="PROSITE" id="PS00109">
    <property type="entry name" value="PROTEIN_KINASE_TYR"/>
    <property type="match status" value="2"/>
</dbReference>
<keyword evidence="10" id="KW-1185">Reference proteome</keyword>
<dbReference type="PANTHER" id="PTHR48053">
    <property type="entry name" value="LEUCINE RICH REPEAT FAMILY PROTEIN, EXPRESSED"/>
    <property type="match status" value="1"/>
</dbReference>